<dbReference type="InterPro" id="IPR036390">
    <property type="entry name" value="WH_DNA-bd_sf"/>
</dbReference>
<feature type="transmembrane region" description="Helical" evidence="7">
    <location>
        <begin position="20"/>
        <end position="40"/>
    </location>
</feature>
<dbReference type="PANTHER" id="PTHR48176:SF1">
    <property type="entry name" value="DDRGK DOMAIN-CONTAINING PROTEIN 1"/>
    <property type="match status" value="1"/>
</dbReference>
<feature type="region of interest" description="Disordered" evidence="6">
    <location>
        <begin position="84"/>
        <end position="107"/>
    </location>
</feature>
<comment type="subcellular location">
    <subcellularLocation>
        <location evidence="1">Membrane</location>
        <topology evidence="1">Single-pass membrane protein</topology>
    </subcellularLocation>
</comment>
<keyword evidence="2 7" id="KW-0812">Transmembrane</keyword>
<evidence type="ECO:0000256" key="4">
    <source>
        <dbReference type="ARBA" id="ARBA00023136"/>
    </source>
</evidence>
<keyword evidence="4 7" id="KW-0472">Membrane</keyword>
<proteinExistence type="predicted"/>
<dbReference type="InterPro" id="IPR036388">
    <property type="entry name" value="WH-like_DNA-bd_sf"/>
</dbReference>
<evidence type="ECO:0000256" key="3">
    <source>
        <dbReference type="ARBA" id="ARBA00022989"/>
    </source>
</evidence>
<evidence type="ECO:0000256" key="7">
    <source>
        <dbReference type="SAM" id="Phobius"/>
    </source>
</evidence>
<protein>
    <recommendedName>
        <fullName evidence="9">DDRGK domain-containing protein 1</fullName>
    </recommendedName>
</protein>
<gene>
    <name evidence="8" type="ORF">DBRI00130_LOCUS15396</name>
</gene>
<evidence type="ECO:0008006" key="9">
    <source>
        <dbReference type="Google" id="ProtNLM"/>
    </source>
</evidence>
<evidence type="ECO:0000256" key="6">
    <source>
        <dbReference type="SAM" id="MobiDB-lite"/>
    </source>
</evidence>
<dbReference type="Pfam" id="PF09756">
    <property type="entry name" value="DDRGK"/>
    <property type="match status" value="1"/>
</dbReference>
<keyword evidence="3 7" id="KW-1133">Transmembrane helix</keyword>
<dbReference type="PANTHER" id="PTHR48176">
    <property type="entry name" value="DDRGK DOMAIN-CONTAINING PROTEIN 1"/>
    <property type="match status" value="1"/>
</dbReference>
<evidence type="ECO:0000313" key="8">
    <source>
        <dbReference type="EMBL" id="CAE4608125.1"/>
    </source>
</evidence>
<dbReference type="InterPro" id="IPR019153">
    <property type="entry name" value="DDRGK_dom-contain"/>
</dbReference>
<dbReference type="InterPro" id="IPR050899">
    <property type="entry name" value="DDRGK_domain-containing"/>
</dbReference>
<feature type="coiled-coil region" evidence="5">
    <location>
        <begin position="122"/>
        <end position="186"/>
    </location>
</feature>
<dbReference type="GO" id="GO:0016020">
    <property type="term" value="C:membrane"/>
    <property type="evidence" value="ECO:0007669"/>
    <property type="project" value="UniProtKB-SubCell"/>
</dbReference>
<accession>A0A6S9H7E9</accession>
<dbReference type="SMART" id="SM01128">
    <property type="entry name" value="DDRGK"/>
    <property type="match status" value="1"/>
</dbReference>
<evidence type="ECO:0000256" key="2">
    <source>
        <dbReference type="ARBA" id="ARBA00022692"/>
    </source>
</evidence>
<dbReference type="Gene3D" id="1.10.10.10">
    <property type="entry name" value="Winged helix-like DNA-binding domain superfamily/Winged helix DNA-binding domain"/>
    <property type="match status" value="1"/>
</dbReference>
<name>A0A6S9H7E9_9STRA</name>
<dbReference type="AlphaFoldDB" id="A0A6S9H7E9"/>
<organism evidence="8">
    <name type="scientific">Ditylum brightwellii</name>
    <dbReference type="NCBI Taxonomy" id="49249"/>
    <lineage>
        <taxon>Eukaryota</taxon>
        <taxon>Sar</taxon>
        <taxon>Stramenopiles</taxon>
        <taxon>Ochrophyta</taxon>
        <taxon>Bacillariophyta</taxon>
        <taxon>Mediophyceae</taxon>
        <taxon>Lithodesmiophycidae</taxon>
        <taxon>Lithodesmiales</taxon>
        <taxon>Lithodesmiaceae</taxon>
        <taxon>Ditylum</taxon>
    </lineage>
</organism>
<dbReference type="SUPFAM" id="SSF46785">
    <property type="entry name" value="Winged helix' DNA-binding domain"/>
    <property type="match status" value="1"/>
</dbReference>
<keyword evidence="5" id="KW-0175">Coiled coil</keyword>
<evidence type="ECO:0000256" key="5">
    <source>
        <dbReference type="SAM" id="Coils"/>
    </source>
</evidence>
<reference evidence="8" key="1">
    <citation type="submission" date="2021-01" db="EMBL/GenBank/DDBJ databases">
        <authorList>
            <person name="Corre E."/>
            <person name="Pelletier E."/>
            <person name="Niang G."/>
            <person name="Scheremetjew M."/>
            <person name="Finn R."/>
            <person name="Kale V."/>
            <person name="Holt S."/>
            <person name="Cochrane G."/>
            <person name="Meng A."/>
            <person name="Brown T."/>
            <person name="Cohen L."/>
        </authorList>
    </citation>
    <scope>NUCLEOTIDE SEQUENCE</scope>
    <source>
        <strain evidence="8">GSO104</strain>
    </source>
</reference>
<dbReference type="EMBL" id="HBNS01019338">
    <property type="protein sequence ID" value="CAE4608125.1"/>
    <property type="molecule type" value="Transcribed_RNA"/>
</dbReference>
<sequence length="309" mass="35757">MPEPYEQHVTSLSGGASDKALLYISLTGFFLVGIAMYRLFLASGAGNGDLDEDELYKRDYDEDLDEADVRTLNRAQRRLRAKNRMKKKRRIEPARGAAVPEDGNNVVGDNNADGAIADHEGLEEVANLSRKERQKLAKAEEKEERRRYVLEREAALKRQEQEETYLERKERSRAEEEERFMAEKERNERDWKEYDKFRTMFKIGGSSGEAVLVKDFVAFMERNKVVAVDDIADQYGLCRDVVIKRIKEIEEEGRINGVFDDRGQFIHLTTDEMAEVADIVRREGRITLEKLACEFSRLQQMKIGDFRSE</sequence>
<evidence type="ECO:0000256" key="1">
    <source>
        <dbReference type="ARBA" id="ARBA00004167"/>
    </source>
</evidence>
<dbReference type="GO" id="GO:0044389">
    <property type="term" value="F:ubiquitin-like protein ligase binding"/>
    <property type="evidence" value="ECO:0007669"/>
    <property type="project" value="TreeGrafter"/>
</dbReference>